<dbReference type="AlphaFoldDB" id="A0AAD6UTM5"/>
<evidence type="ECO:0000256" key="1">
    <source>
        <dbReference type="SAM" id="SignalP"/>
    </source>
</evidence>
<keyword evidence="3" id="KW-1185">Reference proteome</keyword>
<comment type="caution">
    <text evidence="2">The sequence shown here is derived from an EMBL/GenBank/DDBJ whole genome shotgun (WGS) entry which is preliminary data.</text>
</comment>
<dbReference type="Proteomes" id="UP001219525">
    <property type="component" value="Unassembled WGS sequence"/>
</dbReference>
<feature type="chain" id="PRO_5042236245" evidence="1">
    <location>
        <begin position="24"/>
        <end position="179"/>
    </location>
</feature>
<gene>
    <name evidence="2" type="ORF">GGX14DRAFT_380733</name>
</gene>
<name>A0AAD6UTM5_9AGAR</name>
<accession>A0AAD6UTM5</accession>
<feature type="signal peptide" evidence="1">
    <location>
        <begin position="1"/>
        <end position="23"/>
    </location>
</feature>
<reference evidence="2" key="1">
    <citation type="submission" date="2023-03" db="EMBL/GenBank/DDBJ databases">
        <title>Massive genome expansion in bonnet fungi (Mycena s.s.) driven by repeated elements and novel gene families across ecological guilds.</title>
        <authorList>
            <consortium name="Lawrence Berkeley National Laboratory"/>
            <person name="Harder C.B."/>
            <person name="Miyauchi S."/>
            <person name="Viragh M."/>
            <person name="Kuo A."/>
            <person name="Thoen E."/>
            <person name="Andreopoulos B."/>
            <person name="Lu D."/>
            <person name="Skrede I."/>
            <person name="Drula E."/>
            <person name="Henrissat B."/>
            <person name="Morin E."/>
            <person name="Kohler A."/>
            <person name="Barry K."/>
            <person name="LaButti K."/>
            <person name="Morin E."/>
            <person name="Salamov A."/>
            <person name="Lipzen A."/>
            <person name="Mereny Z."/>
            <person name="Hegedus B."/>
            <person name="Baldrian P."/>
            <person name="Stursova M."/>
            <person name="Weitz H."/>
            <person name="Taylor A."/>
            <person name="Grigoriev I.V."/>
            <person name="Nagy L.G."/>
            <person name="Martin F."/>
            <person name="Kauserud H."/>
        </authorList>
    </citation>
    <scope>NUCLEOTIDE SEQUENCE</scope>
    <source>
        <strain evidence="2">9144</strain>
    </source>
</reference>
<proteinExistence type="predicted"/>
<evidence type="ECO:0000313" key="3">
    <source>
        <dbReference type="Proteomes" id="UP001219525"/>
    </source>
</evidence>
<dbReference type="EMBL" id="JARJCW010000128">
    <property type="protein sequence ID" value="KAJ7191795.1"/>
    <property type="molecule type" value="Genomic_DNA"/>
</dbReference>
<evidence type="ECO:0000313" key="2">
    <source>
        <dbReference type="EMBL" id="KAJ7191795.1"/>
    </source>
</evidence>
<protein>
    <submittedName>
        <fullName evidence="2">Uncharacterized protein</fullName>
    </submittedName>
</protein>
<sequence>MLPHFNVLSLGAYFLIHFLTCFANVSNRTIDDTYGDAVTGFIPIYTSASWNVGQNCSWCSVRPDPNQAFDSSWHDITYNDGDEPPSVALEFTGTAIYLFSIVPNTAATVPSESSINVINLRFILDGVPVGTYAYTMDNSSTIEYSVPVLSLENLVNEPHTLVAEPNAPSLFLLDRAIYT</sequence>
<organism evidence="2 3">
    <name type="scientific">Mycena pura</name>
    <dbReference type="NCBI Taxonomy" id="153505"/>
    <lineage>
        <taxon>Eukaryota</taxon>
        <taxon>Fungi</taxon>
        <taxon>Dikarya</taxon>
        <taxon>Basidiomycota</taxon>
        <taxon>Agaricomycotina</taxon>
        <taxon>Agaricomycetes</taxon>
        <taxon>Agaricomycetidae</taxon>
        <taxon>Agaricales</taxon>
        <taxon>Marasmiineae</taxon>
        <taxon>Mycenaceae</taxon>
        <taxon>Mycena</taxon>
    </lineage>
</organism>
<keyword evidence="1" id="KW-0732">Signal</keyword>